<evidence type="ECO:0000256" key="3">
    <source>
        <dbReference type="SAM" id="MobiDB-lite"/>
    </source>
</evidence>
<feature type="compositionally biased region" description="Basic and acidic residues" evidence="3">
    <location>
        <begin position="28"/>
        <end position="45"/>
    </location>
</feature>
<evidence type="ECO:0000256" key="1">
    <source>
        <dbReference type="ARBA" id="ARBA00007162"/>
    </source>
</evidence>
<accession>A0ABY9KVM9</accession>
<protein>
    <submittedName>
        <fullName evidence="4">Phosphate/phosphite/phosphonate ABC transporter substrate-binding protein</fullName>
    </submittedName>
</protein>
<evidence type="ECO:0000256" key="2">
    <source>
        <dbReference type="ARBA" id="ARBA00022729"/>
    </source>
</evidence>
<evidence type="ECO:0000313" key="5">
    <source>
        <dbReference type="Proteomes" id="UP001180087"/>
    </source>
</evidence>
<evidence type="ECO:0000313" key="4">
    <source>
        <dbReference type="EMBL" id="WLV24332.1"/>
    </source>
</evidence>
<dbReference type="PANTHER" id="PTHR35841:SF1">
    <property type="entry name" value="PHOSPHONATES-BINDING PERIPLASMIC PROTEIN"/>
    <property type="match status" value="1"/>
</dbReference>
<dbReference type="PANTHER" id="PTHR35841">
    <property type="entry name" value="PHOSPHONATES-BINDING PERIPLASMIC PROTEIN"/>
    <property type="match status" value="1"/>
</dbReference>
<gene>
    <name evidence="4" type="ORF">QR721_11915</name>
</gene>
<dbReference type="RefSeq" id="WP_348027252.1">
    <property type="nucleotide sequence ID" value="NZ_CP129113.1"/>
</dbReference>
<dbReference type="EMBL" id="CP129113">
    <property type="protein sequence ID" value="WLV24332.1"/>
    <property type="molecule type" value="Genomic_DNA"/>
</dbReference>
<dbReference type="PROSITE" id="PS51257">
    <property type="entry name" value="PROKAR_LIPOPROTEIN"/>
    <property type="match status" value="1"/>
</dbReference>
<dbReference type="NCBIfam" id="TIGR01098">
    <property type="entry name" value="3A0109s03R"/>
    <property type="match status" value="1"/>
</dbReference>
<feature type="region of interest" description="Disordered" evidence="3">
    <location>
        <begin position="26"/>
        <end position="45"/>
    </location>
</feature>
<keyword evidence="2" id="KW-0732">Signal</keyword>
<sequence>MKKRIGKLLLFFTVVLLAILAGCGNGDSKPENKSKASAESKGAHDDWPDKLTLAVTGVEGMEELQRRYEPFQAELQKLLGIDVEFFPVSDRVISATAMEYGQVDLVLAGPSEYAQIKAANGDAEPLAGIQRDAYHTVIMVPEKSKIKEVKDLKGKKVAMKDVGSTSGHIGPSALLIDQGFDLDKDVKIEMLGDARIEALRGGDVDALATGVRDYDDMTEEDGEGSYRILAEGPPLPADPFVASSKLPESLRAKLKETFLEHQDELLKAMLQSEENDKYKKAKIIDVKDSDFDEMRETYKVLGIELQ</sequence>
<proteinExistence type="inferred from homology"/>
<dbReference type="Pfam" id="PF12974">
    <property type="entry name" value="Phosphonate-bd"/>
    <property type="match status" value="1"/>
</dbReference>
<keyword evidence="5" id="KW-1185">Reference proteome</keyword>
<reference evidence="4" key="1">
    <citation type="submission" date="2023-06" db="EMBL/GenBank/DDBJ databases">
        <title>A Treasure from Seagulls: Isolation and Description of Aciduricobacillus qingdaonensis gen. nov., sp. nov., a Rare Obligately Uric Acid-utilizing Member in the Family Bacillaceae.</title>
        <authorList>
            <person name="Liu W."/>
            <person name="Wang B."/>
        </authorList>
    </citation>
    <scope>NUCLEOTIDE SEQUENCE</scope>
    <source>
        <strain evidence="4">44XB</strain>
    </source>
</reference>
<dbReference type="CDD" id="cd01071">
    <property type="entry name" value="PBP2_PhnD_like"/>
    <property type="match status" value="1"/>
</dbReference>
<dbReference type="SUPFAM" id="SSF53850">
    <property type="entry name" value="Periplasmic binding protein-like II"/>
    <property type="match status" value="1"/>
</dbReference>
<organism evidence="4 5">
    <name type="scientific">Aciduricibacillus chroicocephali</name>
    <dbReference type="NCBI Taxonomy" id="3054939"/>
    <lineage>
        <taxon>Bacteria</taxon>
        <taxon>Bacillati</taxon>
        <taxon>Bacillota</taxon>
        <taxon>Bacilli</taxon>
        <taxon>Bacillales</taxon>
        <taxon>Bacillaceae</taxon>
        <taxon>Aciduricibacillus</taxon>
    </lineage>
</organism>
<dbReference type="Proteomes" id="UP001180087">
    <property type="component" value="Chromosome"/>
</dbReference>
<dbReference type="Gene3D" id="3.40.190.10">
    <property type="entry name" value="Periplasmic binding protein-like II"/>
    <property type="match status" value="2"/>
</dbReference>
<dbReference type="InterPro" id="IPR005770">
    <property type="entry name" value="PhnD"/>
</dbReference>
<name>A0ABY9KVM9_9BACI</name>
<comment type="similarity">
    <text evidence="1">Belongs to the phosphate/phosphite/phosphonate binding protein family.</text>
</comment>